<sequence length="88" mass="10019">MLPLSAMIRKVWRSAWCAQTRSETLSLDLVDTSVPARCAHQESRNVSYAKIQYSLEQRLRNALYAQTRKPLYYSNPVATCVLVMAVPT</sequence>
<evidence type="ECO:0000313" key="1">
    <source>
        <dbReference type="EMBL" id="CEK61035.1"/>
    </source>
</evidence>
<accession>A0A0B6YZX4</accession>
<protein>
    <submittedName>
        <fullName evidence="1">Uncharacterized protein</fullName>
    </submittedName>
</protein>
<organism evidence="1">
    <name type="scientific">Arion vulgaris</name>
    <dbReference type="NCBI Taxonomy" id="1028688"/>
    <lineage>
        <taxon>Eukaryota</taxon>
        <taxon>Metazoa</taxon>
        <taxon>Spiralia</taxon>
        <taxon>Lophotrochozoa</taxon>
        <taxon>Mollusca</taxon>
        <taxon>Gastropoda</taxon>
        <taxon>Heterobranchia</taxon>
        <taxon>Euthyneura</taxon>
        <taxon>Panpulmonata</taxon>
        <taxon>Eupulmonata</taxon>
        <taxon>Stylommatophora</taxon>
        <taxon>Helicina</taxon>
        <taxon>Arionoidea</taxon>
        <taxon>Arionidae</taxon>
        <taxon>Arion</taxon>
    </lineage>
</organism>
<dbReference type="AlphaFoldDB" id="A0A0B6YZX4"/>
<proteinExistence type="predicted"/>
<gene>
    <name evidence="1" type="primary">ORF41113</name>
</gene>
<reference evidence="1" key="1">
    <citation type="submission" date="2014-12" db="EMBL/GenBank/DDBJ databases">
        <title>Insight into the proteome of Arion vulgaris.</title>
        <authorList>
            <person name="Aradska J."/>
            <person name="Bulat T."/>
            <person name="Smidak R."/>
            <person name="Sarate P."/>
            <person name="Gangsoo J."/>
            <person name="Sialana F."/>
            <person name="Bilban M."/>
            <person name="Lubec G."/>
        </authorList>
    </citation>
    <scope>NUCLEOTIDE SEQUENCE</scope>
    <source>
        <tissue evidence="1">Skin</tissue>
    </source>
</reference>
<name>A0A0B6YZX4_9EUPU</name>
<dbReference type="EMBL" id="HACG01014170">
    <property type="protein sequence ID" value="CEK61035.1"/>
    <property type="molecule type" value="Transcribed_RNA"/>
</dbReference>